<sequence length="79" mass="8722">MSTAASTFNNVSIALRADGKNWKDWDKQVRNCDKLVCQTAAAMSTATPTSNNVSIALRANGKNWKDWDKQLQNIILPLA</sequence>
<name>A0A6A5T0P5_9PLEO</name>
<evidence type="ECO:0000313" key="2">
    <source>
        <dbReference type="Proteomes" id="UP000800038"/>
    </source>
</evidence>
<proteinExistence type="predicted"/>
<reference evidence="1" key="1">
    <citation type="journal article" date="2020" name="Stud. Mycol.">
        <title>101 Dothideomycetes genomes: a test case for predicting lifestyles and emergence of pathogens.</title>
        <authorList>
            <person name="Haridas S."/>
            <person name="Albert R."/>
            <person name="Binder M."/>
            <person name="Bloem J."/>
            <person name="Labutti K."/>
            <person name="Salamov A."/>
            <person name="Andreopoulos B."/>
            <person name="Baker S."/>
            <person name="Barry K."/>
            <person name="Bills G."/>
            <person name="Bluhm B."/>
            <person name="Cannon C."/>
            <person name="Castanera R."/>
            <person name="Culley D."/>
            <person name="Daum C."/>
            <person name="Ezra D."/>
            <person name="Gonzalez J."/>
            <person name="Henrissat B."/>
            <person name="Kuo A."/>
            <person name="Liang C."/>
            <person name="Lipzen A."/>
            <person name="Lutzoni F."/>
            <person name="Magnuson J."/>
            <person name="Mondo S."/>
            <person name="Nolan M."/>
            <person name="Ohm R."/>
            <person name="Pangilinan J."/>
            <person name="Park H.-J."/>
            <person name="Ramirez L."/>
            <person name="Alfaro M."/>
            <person name="Sun H."/>
            <person name="Tritt A."/>
            <person name="Yoshinaga Y."/>
            <person name="Zwiers L.-H."/>
            <person name="Turgeon B."/>
            <person name="Goodwin S."/>
            <person name="Spatafora J."/>
            <person name="Crous P."/>
            <person name="Grigoriev I."/>
        </authorList>
    </citation>
    <scope>NUCLEOTIDE SEQUENCE</scope>
    <source>
        <strain evidence="1">CBS 161.51</strain>
    </source>
</reference>
<organism evidence="1 2">
    <name type="scientific">Clathrospora elynae</name>
    <dbReference type="NCBI Taxonomy" id="706981"/>
    <lineage>
        <taxon>Eukaryota</taxon>
        <taxon>Fungi</taxon>
        <taxon>Dikarya</taxon>
        <taxon>Ascomycota</taxon>
        <taxon>Pezizomycotina</taxon>
        <taxon>Dothideomycetes</taxon>
        <taxon>Pleosporomycetidae</taxon>
        <taxon>Pleosporales</taxon>
        <taxon>Diademaceae</taxon>
        <taxon>Clathrospora</taxon>
    </lineage>
</organism>
<gene>
    <name evidence="1" type="ORF">EJ02DRAFT_451561</name>
</gene>
<evidence type="ECO:0000313" key="1">
    <source>
        <dbReference type="EMBL" id="KAF1945554.1"/>
    </source>
</evidence>
<dbReference type="EMBL" id="ML976009">
    <property type="protein sequence ID" value="KAF1945554.1"/>
    <property type="molecule type" value="Genomic_DNA"/>
</dbReference>
<dbReference type="Proteomes" id="UP000800038">
    <property type="component" value="Unassembled WGS sequence"/>
</dbReference>
<dbReference type="AlphaFoldDB" id="A0A6A5T0P5"/>
<keyword evidence="2" id="KW-1185">Reference proteome</keyword>
<accession>A0A6A5T0P5</accession>
<protein>
    <submittedName>
        <fullName evidence="1">Uncharacterized protein</fullName>
    </submittedName>
</protein>